<gene>
    <name evidence="3" type="ORF">FOB26_00390</name>
</gene>
<dbReference type="EMBL" id="JABRWM010000001">
    <property type="protein sequence ID" value="NRF17617.1"/>
    <property type="molecule type" value="Genomic_DNA"/>
</dbReference>
<accession>A0AA44IWS7</accession>
<dbReference type="RefSeq" id="WP_172891001.1">
    <property type="nucleotide sequence ID" value="NZ_JABRWM010000001.1"/>
</dbReference>
<organism evidence="3 4">
    <name type="scientific">Agrobacterium pusense</name>
    <dbReference type="NCBI Taxonomy" id="648995"/>
    <lineage>
        <taxon>Bacteria</taxon>
        <taxon>Pseudomonadati</taxon>
        <taxon>Pseudomonadota</taxon>
        <taxon>Alphaproteobacteria</taxon>
        <taxon>Hyphomicrobiales</taxon>
        <taxon>Rhizobiaceae</taxon>
        <taxon>Rhizobium/Agrobacterium group</taxon>
        <taxon>Agrobacterium</taxon>
    </lineage>
</organism>
<keyword evidence="2" id="KW-0472">Membrane</keyword>
<evidence type="ECO:0000256" key="1">
    <source>
        <dbReference type="SAM" id="MobiDB-lite"/>
    </source>
</evidence>
<proteinExistence type="predicted"/>
<keyword evidence="2" id="KW-1133">Transmembrane helix</keyword>
<evidence type="ECO:0000313" key="3">
    <source>
        <dbReference type="EMBL" id="NRF17617.1"/>
    </source>
</evidence>
<keyword evidence="4" id="KW-1185">Reference proteome</keyword>
<evidence type="ECO:0000256" key="2">
    <source>
        <dbReference type="SAM" id="Phobius"/>
    </source>
</evidence>
<feature type="compositionally biased region" description="Polar residues" evidence="1">
    <location>
        <begin position="156"/>
        <end position="166"/>
    </location>
</feature>
<feature type="transmembrane region" description="Helical" evidence="2">
    <location>
        <begin position="81"/>
        <end position="102"/>
    </location>
</feature>
<protein>
    <submittedName>
        <fullName evidence="3">Uncharacterized protein</fullName>
    </submittedName>
</protein>
<geneLocation type="plasmid" evidence="3">
    <name>unnamed1</name>
</geneLocation>
<keyword evidence="2" id="KW-0812">Transmembrane</keyword>
<keyword evidence="3" id="KW-0614">Plasmid</keyword>
<dbReference type="AlphaFoldDB" id="A0AA44IWS7"/>
<comment type="caution">
    <text evidence="3">The sequence shown here is derived from an EMBL/GenBank/DDBJ whole genome shotgun (WGS) entry which is preliminary data.</text>
</comment>
<dbReference type="Proteomes" id="UP001155820">
    <property type="component" value="Unassembled WGS sequence"/>
</dbReference>
<feature type="region of interest" description="Disordered" evidence="1">
    <location>
        <begin position="122"/>
        <end position="166"/>
    </location>
</feature>
<evidence type="ECO:0000313" key="4">
    <source>
        <dbReference type="Proteomes" id="UP001155820"/>
    </source>
</evidence>
<sequence length="166" mass="17994">MVKRFKLWPLRWKLPRRASLSERVVRARELLGGRSIATFKLDTVLASLGLSAIVMAVYLYVRLSAMMIALTSPSLAKLMEAAALSIALFGSILVSLLIVNVARVHATLVDFRAHEASKKIVSQKAVETVPSKVGSDPAQQHRPPPAEATRPKDPANGTTTNRGAKS</sequence>
<name>A0AA44IWS7_9HYPH</name>
<feature type="transmembrane region" description="Helical" evidence="2">
    <location>
        <begin position="43"/>
        <end position="61"/>
    </location>
</feature>
<reference evidence="3" key="1">
    <citation type="submission" date="2019-07" db="EMBL/GenBank/DDBJ databases">
        <title>FDA dAtabase for Regulatory Grade micrObial Sequences (FDA-ARGOS): Supporting development and validation of Infectious Disease Dx tests.</title>
        <authorList>
            <person name="Bachman M."/>
            <person name="Young C."/>
            <person name="Tallon L."/>
            <person name="Sadzewicz L."/>
            <person name="Vavikolanu K."/>
            <person name="Mehta A."/>
            <person name="Aluvathingal J."/>
            <person name="Nadendla S."/>
            <person name="Nandy P."/>
            <person name="Geyer C."/>
            <person name="Yan Y."/>
            <person name="Sichtig H."/>
        </authorList>
    </citation>
    <scope>NUCLEOTIDE SEQUENCE</scope>
    <source>
        <strain evidence="3">FDAARGOS_618</strain>
        <plasmid evidence="3">unnamed1</plasmid>
    </source>
</reference>